<keyword evidence="3" id="KW-1185">Reference proteome</keyword>
<organism evidence="2 3">
    <name type="scientific">Sistotremastrum niveocremeum HHB9708</name>
    <dbReference type="NCBI Taxonomy" id="1314777"/>
    <lineage>
        <taxon>Eukaryota</taxon>
        <taxon>Fungi</taxon>
        <taxon>Dikarya</taxon>
        <taxon>Basidiomycota</taxon>
        <taxon>Agaricomycotina</taxon>
        <taxon>Agaricomycetes</taxon>
        <taxon>Sistotremastrales</taxon>
        <taxon>Sistotremastraceae</taxon>
        <taxon>Sertulicium</taxon>
        <taxon>Sertulicium niveocremeum</taxon>
    </lineage>
</organism>
<dbReference type="Proteomes" id="UP000076722">
    <property type="component" value="Unassembled WGS sequence"/>
</dbReference>
<feature type="region of interest" description="Disordered" evidence="1">
    <location>
        <begin position="13"/>
        <end position="36"/>
    </location>
</feature>
<protein>
    <submittedName>
        <fullName evidence="2">Uncharacterized protein</fullName>
    </submittedName>
</protein>
<reference evidence="2 3" key="1">
    <citation type="journal article" date="2016" name="Mol. Biol. Evol.">
        <title>Comparative Genomics of Early-Diverging Mushroom-Forming Fungi Provides Insights into the Origins of Lignocellulose Decay Capabilities.</title>
        <authorList>
            <person name="Nagy L.G."/>
            <person name="Riley R."/>
            <person name="Tritt A."/>
            <person name="Adam C."/>
            <person name="Daum C."/>
            <person name="Floudas D."/>
            <person name="Sun H."/>
            <person name="Yadav J.S."/>
            <person name="Pangilinan J."/>
            <person name="Larsson K.H."/>
            <person name="Matsuura K."/>
            <person name="Barry K."/>
            <person name="Labutti K."/>
            <person name="Kuo R."/>
            <person name="Ohm R.A."/>
            <person name="Bhattacharya S.S."/>
            <person name="Shirouzu T."/>
            <person name="Yoshinaga Y."/>
            <person name="Martin F.M."/>
            <person name="Grigoriev I.V."/>
            <person name="Hibbett D.S."/>
        </authorList>
    </citation>
    <scope>NUCLEOTIDE SEQUENCE [LARGE SCALE GENOMIC DNA]</scope>
    <source>
        <strain evidence="2 3">HHB9708</strain>
    </source>
</reference>
<dbReference type="SUPFAM" id="SSF52047">
    <property type="entry name" value="RNI-like"/>
    <property type="match status" value="1"/>
</dbReference>
<dbReference type="AlphaFoldDB" id="A0A164RQU7"/>
<accession>A0A164RQU7</accession>
<proteinExistence type="predicted"/>
<sequence length="665" mass="75640">MAANLNPVLEAAIGEAPNDDENNASDLSDLSLMSPEEQDSSERALELIAPFLIAMHRAGAMAKGRTGGVARAHDWASYFQLAIDIQRRPNENVQHWWERTAPRLAEAICLNYDYAPGGRPDGLSPMELGQVTFDIKKAFFKGGFYAWHMLLTSWPSCLVHLGLPSNWTHVDMGWPRELKEAYSRLREETPVDSVSRNVVEEPVDVEQRRRPGTFFDRELNAAPGMRVLSLELWETHLNELDTLLQKLPSKPDLRLGIRPQYEDTRGNAIPFISRFSRISFLALKNFDISRLHQALPPDAHTFLETLYVKAAPRVGTPLQLVQLAQILRTCKNLRVFELASGIDISHEFDDDVKKILAPSQGAIRSQLIRFCIATISSDLLDLLFRWFSFPVLEETEFVLKLGSQHGGRVAYRLPSVVKRWTEEAKRLVIRGRRDPGEEKVYRATIDHSSQVDNLRKRHILQCLWSPMTPGGRRRSRNARSGDLDHPFWPADLIVDIGNFFPAVTKVEFHGVLPSQKQAQSLLQHLSRISHLSFSGPIVKDMAEVLGKDRDICPELEEVLLWHNVPNPSDRQVDGLMVQAHKIVEIRQTMPHSKLRYVAVRIDSEVQVLMIDETVPALADDMAVALFSTREMHDEYDALTHRFFNAAYRWSLDEMDRKLMYTATGS</sequence>
<evidence type="ECO:0000256" key="1">
    <source>
        <dbReference type="SAM" id="MobiDB-lite"/>
    </source>
</evidence>
<gene>
    <name evidence="2" type="ORF">SISNIDRAFT_488084</name>
</gene>
<evidence type="ECO:0000313" key="3">
    <source>
        <dbReference type="Proteomes" id="UP000076722"/>
    </source>
</evidence>
<evidence type="ECO:0000313" key="2">
    <source>
        <dbReference type="EMBL" id="KZS90790.1"/>
    </source>
</evidence>
<dbReference type="EMBL" id="KV419419">
    <property type="protein sequence ID" value="KZS90790.1"/>
    <property type="molecule type" value="Genomic_DNA"/>
</dbReference>
<name>A0A164RQU7_9AGAM</name>